<evidence type="ECO:0000313" key="4">
    <source>
        <dbReference type="EMBL" id="ABJ00838.1"/>
    </source>
</evidence>
<dbReference type="Pfam" id="PF08400">
    <property type="entry name" value="phage_tail_N"/>
    <property type="match status" value="1"/>
</dbReference>
<evidence type="ECO:0000313" key="5">
    <source>
        <dbReference type="Proteomes" id="UP000008216"/>
    </source>
</evidence>
<sequence>MDMAAVKISGVLKDGAGKPIQNCTIQLKAKRNSTTVLVNTVASENPDEVGRYSMDVEYGQYSVILLVEGFPPSHAGTITVYEGSRPGTLNDFLGAMTEDDVMPEALRRFEEMVEEAARNAEAASQSAAAAKKSETAAASSKNAAKTSETNAANSAQAAAASQTASANSATAAKKSETNAKNSETAAKTSETNAKSSQTAAKTSETNAKASETAAKNSQNAAAESESAAAGSATSAAGSATAAANSQKAAKTSETNAKSSQTAAKTSETNAKASETAAKNSQDAAAQSESAAAGSASAAASSATASANSQKAAKTSETNAKASETAAANSAKASAASQTAAKASEDAAREYASQAAEPYKQVLQPLPDVWIPFNDSLDMITGFSPSYKKIVIGDDEITMPGDKVVKFKRASKATYINKSGVLTEAAIDEPRFERDGLLIEGQRTNYMLNSENPASWGRSSNMDVPETGTDSFGFTYGKFVCNDSLIGQTSAINMASIAATKSVDVSGDNKYVTTSCRFKTELQVRLRIRFDKYDGSATTFLGDAYIDTQTLEITITGGAASRITARVRKDEATGWIFAEATIQAIDGELKIGSQIQYSPKQGGATVSGDYIYLATPQVENGPCVSSFIISGTTAATRASDIVTVPIKNNLYNLPFTVLCEVHKNWYKTPNAAPRVFDTGGHQTGAAIILGFGRSTDYDGFPYCDIGGANRRVNENASLEKMVMGMRVKSDQSTCSVSNGRISSETKTTWFYIQNTAIIRIGGQTTAGLRHLFGHVRNFRIWHKALTDAQVGESI</sequence>
<dbReference type="Gene3D" id="2.60.40.1120">
    <property type="entry name" value="Carboxypeptidase-like, regulatory domain"/>
    <property type="match status" value="1"/>
</dbReference>
<feature type="region of interest" description="Disordered" evidence="2">
    <location>
        <begin position="246"/>
        <end position="289"/>
    </location>
</feature>
<dbReference type="InterPro" id="IPR013320">
    <property type="entry name" value="ConA-like_dom_sf"/>
</dbReference>
<feature type="domain" description="Lambda-like tail fibre protein N-terminal" evidence="3">
    <location>
        <begin position="5"/>
        <end position="134"/>
    </location>
</feature>
<dbReference type="EMBL" id="CP000468">
    <property type="protein sequence ID" value="ABJ00838.1"/>
    <property type="molecule type" value="Genomic_DNA"/>
</dbReference>
<feature type="compositionally biased region" description="Low complexity" evidence="2">
    <location>
        <begin position="280"/>
        <end position="289"/>
    </location>
</feature>
<evidence type="ECO:0000259" key="3">
    <source>
        <dbReference type="Pfam" id="PF08400"/>
    </source>
</evidence>
<feature type="coiled-coil region" evidence="1">
    <location>
        <begin position="106"/>
        <end position="133"/>
    </location>
</feature>
<dbReference type="InterPro" id="IPR013609">
    <property type="entry name" value="Stf-like_N"/>
</dbReference>
<dbReference type="HOGENOM" id="CLU_014979_2_0_6"/>
<feature type="region of interest" description="Disordered" evidence="2">
    <location>
        <begin position="306"/>
        <end position="335"/>
    </location>
</feature>
<keyword evidence="5" id="KW-1185">Reference proteome</keyword>
<dbReference type="Proteomes" id="UP000008216">
    <property type="component" value="Chromosome"/>
</dbReference>
<accession>A0A0H2YZD5</accession>
<proteinExistence type="predicted"/>
<feature type="compositionally biased region" description="Low complexity" evidence="2">
    <location>
        <begin position="213"/>
        <end position="226"/>
    </location>
</feature>
<dbReference type="SUPFAM" id="SSF49899">
    <property type="entry name" value="Concanavalin A-like lectins/glucanases"/>
    <property type="match status" value="1"/>
</dbReference>
<dbReference type="InterPro" id="IPR008969">
    <property type="entry name" value="CarboxyPept-like_regulatory"/>
</dbReference>
<feature type="region of interest" description="Disordered" evidence="2">
    <location>
        <begin position="139"/>
        <end position="158"/>
    </location>
</feature>
<name>A0A0H2YZD5_ECOK1</name>
<gene>
    <name evidence="4" type="ORF">APECO1_538</name>
</gene>
<feature type="compositionally biased region" description="Polar residues" evidence="2">
    <location>
        <begin position="178"/>
        <end position="209"/>
    </location>
</feature>
<organism evidence="4 5">
    <name type="scientific">Escherichia coli O1:K1 / APEC</name>
    <dbReference type="NCBI Taxonomy" id="405955"/>
    <lineage>
        <taxon>Bacteria</taxon>
        <taxon>Pseudomonadati</taxon>
        <taxon>Pseudomonadota</taxon>
        <taxon>Gammaproteobacteria</taxon>
        <taxon>Enterobacterales</taxon>
        <taxon>Enterobacteriaceae</taxon>
        <taxon>Escherichia</taxon>
    </lineage>
</organism>
<keyword evidence="1" id="KW-0175">Coiled coil</keyword>
<dbReference type="AlphaFoldDB" id="A0A0H2YZD5"/>
<feature type="region of interest" description="Disordered" evidence="2">
    <location>
        <begin position="168"/>
        <end position="226"/>
    </location>
</feature>
<reference evidence="4 5" key="1">
    <citation type="journal article" date="2007" name="J. Bacteriol.">
        <title>The genome sequence of avian pathogenic Escherichia coli strain O1:K1:H7 shares strong similarities with human extraintestinal pathogenic E. coli genomes.</title>
        <authorList>
            <person name="Johnson T.J."/>
            <person name="Kariyawasam S."/>
            <person name="Wannemuehler Y."/>
            <person name="Mangiamele P."/>
            <person name="Johnson S.J."/>
            <person name="Doetkott C."/>
            <person name="Skyberg J.A."/>
            <person name="Lynne A.M."/>
            <person name="Johnson J.R."/>
            <person name="Nolan L.K."/>
        </authorList>
    </citation>
    <scope>NUCLEOTIDE SEQUENCE [LARGE SCALE GENOMIC DNA]</scope>
    <source>
        <strain evidence="4">APEC O1</strain>
    </source>
</reference>
<feature type="compositionally biased region" description="Polar residues" evidence="2">
    <location>
        <begin position="253"/>
        <end position="279"/>
    </location>
</feature>
<evidence type="ECO:0000256" key="1">
    <source>
        <dbReference type="SAM" id="Coils"/>
    </source>
</evidence>
<dbReference type="SUPFAM" id="SSF49464">
    <property type="entry name" value="Carboxypeptidase regulatory domain-like"/>
    <property type="match status" value="1"/>
</dbReference>
<protein>
    <submittedName>
        <fullName evidence="4">Tail fiber protein</fullName>
    </submittedName>
</protein>
<dbReference type="KEGG" id="ecv:APECO1_538"/>
<evidence type="ECO:0000256" key="2">
    <source>
        <dbReference type="SAM" id="MobiDB-lite"/>
    </source>
</evidence>